<dbReference type="SUPFAM" id="SSF117143">
    <property type="entry name" value="Flagellar hook protein flgE"/>
    <property type="match status" value="1"/>
</dbReference>
<evidence type="ECO:0000313" key="7">
    <source>
        <dbReference type="Proteomes" id="UP000193435"/>
    </source>
</evidence>
<dbReference type="InterPro" id="IPR037925">
    <property type="entry name" value="FlgE/F/G-like"/>
</dbReference>
<dbReference type="InterPro" id="IPR010930">
    <property type="entry name" value="Flg_bb/hook_C_dom"/>
</dbReference>
<dbReference type="Proteomes" id="UP000193435">
    <property type="component" value="Unassembled WGS sequence"/>
</dbReference>
<dbReference type="InterPro" id="IPR001444">
    <property type="entry name" value="Flag_bb_rod_N"/>
</dbReference>
<keyword evidence="2" id="KW-0975">Bacterial flagellum</keyword>
<evidence type="ECO:0000259" key="4">
    <source>
        <dbReference type="Pfam" id="PF06429"/>
    </source>
</evidence>
<comment type="similarity">
    <text evidence="1 2">Belongs to the flagella basal body rod proteins family.</text>
</comment>
<dbReference type="PANTHER" id="PTHR30435:SF19">
    <property type="entry name" value="FLAGELLAR BASAL-BODY ROD PROTEIN FLGG"/>
    <property type="match status" value="1"/>
</dbReference>
<evidence type="ECO:0000313" key="6">
    <source>
        <dbReference type="EMBL" id="SMH31006.1"/>
    </source>
</evidence>
<feature type="domain" description="Flagellar basal-body/hook protein C-terminal" evidence="4">
    <location>
        <begin position="204"/>
        <end position="247"/>
    </location>
</feature>
<dbReference type="GO" id="GO:0009425">
    <property type="term" value="C:bacterial-type flagellum basal body"/>
    <property type="evidence" value="ECO:0007669"/>
    <property type="project" value="UniProtKB-SubCell"/>
</dbReference>
<dbReference type="OrthoDB" id="9800375at2"/>
<organism evidence="6 7">
    <name type="scientific">Carnobacterium iners</name>
    <dbReference type="NCBI Taxonomy" id="1073423"/>
    <lineage>
        <taxon>Bacteria</taxon>
        <taxon>Bacillati</taxon>
        <taxon>Bacillota</taxon>
        <taxon>Bacilli</taxon>
        <taxon>Lactobacillales</taxon>
        <taxon>Carnobacteriaceae</taxon>
        <taxon>Carnobacterium</taxon>
    </lineage>
</organism>
<dbReference type="InterPro" id="IPR020013">
    <property type="entry name" value="Flagellar_FlgE/F/G"/>
</dbReference>
<dbReference type="Pfam" id="PF00460">
    <property type="entry name" value="Flg_bb_rod"/>
    <property type="match status" value="1"/>
</dbReference>
<dbReference type="Pfam" id="PF06429">
    <property type="entry name" value="Flg_bbr_C"/>
    <property type="match status" value="1"/>
</dbReference>
<comment type="subcellular location">
    <subcellularLocation>
        <location evidence="2">Bacterial flagellum basal body</location>
    </subcellularLocation>
</comment>
<evidence type="ECO:0000259" key="5">
    <source>
        <dbReference type="Pfam" id="PF22692"/>
    </source>
</evidence>
<dbReference type="Pfam" id="PF22692">
    <property type="entry name" value="LlgE_F_G_D1"/>
    <property type="match status" value="1"/>
</dbReference>
<keyword evidence="6" id="KW-0282">Flagellum</keyword>
<proteinExistence type="inferred from homology"/>
<dbReference type="GO" id="GO:0071978">
    <property type="term" value="P:bacterial-type flagellum-dependent swarming motility"/>
    <property type="evidence" value="ECO:0007669"/>
    <property type="project" value="TreeGrafter"/>
</dbReference>
<dbReference type="NCBIfam" id="TIGR03506">
    <property type="entry name" value="FlgEFG_subfam"/>
    <property type="match status" value="1"/>
</dbReference>
<sequence length="252" mass="27140">MIRSIDTLSRNFNVLQKRQENISANVANINTAGYKSQELIQSTLASKTMVNHLGGPKLNQQQNLGGFSFGNQLDEVFKNFEPGGLKGTSSQTDFALSGNGFFTLAGDDGQTYYTKNGQFLANDNGELVNQDGHRVMGKDASGQPTPIQMNATDFSVNSSGMINGTALQLLLTEFENPATLNSMGGTLYTGQGGTIMNGEMTVFQGMIETSNVKTVDEITNLMLVSREFGANQKVLSVADETLKKSVNEIGRV</sequence>
<dbReference type="AlphaFoldDB" id="A0A1X7N146"/>
<feature type="domain" description="Flagellar hook protein FlgE/F/G-like D1" evidence="5">
    <location>
        <begin position="95"/>
        <end position="163"/>
    </location>
</feature>
<evidence type="ECO:0000256" key="1">
    <source>
        <dbReference type="ARBA" id="ARBA00009677"/>
    </source>
</evidence>
<keyword evidence="6" id="KW-0966">Cell projection</keyword>
<name>A0A1X7N146_9LACT</name>
<dbReference type="RefSeq" id="WP_085559396.1">
    <property type="nucleotide sequence ID" value="NZ_FOAH01000001.1"/>
</dbReference>
<protein>
    <submittedName>
        <fullName evidence="6">Flagellar basal-body rod protein FlgG</fullName>
    </submittedName>
</protein>
<dbReference type="EMBL" id="FXBJ01000002">
    <property type="protein sequence ID" value="SMH31006.1"/>
    <property type="molecule type" value="Genomic_DNA"/>
</dbReference>
<reference evidence="6 7" key="1">
    <citation type="submission" date="2017-04" db="EMBL/GenBank/DDBJ databases">
        <authorList>
            <person name="Afonso C.L."/>
            <person name="Miller P.J."/>
            <person name="Scott M.A."/>
            <person name="Spackman E."/>
            <person name="Goraichik I."/>
            <person name="Dimitrov K.M."/>
            <person name="Suarez D.L."/>
            <person name="Swayne D.E."/>
        </authorList>
    </citation>
    <scope>NUCLEOTIDE SEQUENCE [LARGE SCALE GENOMIC DNA]</scope>
    <source>
        <strain evidence="6 7">LMG26642</strain>
    </source>
</reference>
<keyword evidence="7" id="KW-1185">Reference proteome</keyword>
<keyword evidence="6" id="KW-0969">Cilium</keyword>
<dbReference type="PANTHER" id="PTHR30435">
    <property type="entry name" value="FLAGELLAR PROTEIN"/>
    <property type="match status" value="1"/>
</dbReference>
<gene>
    <name evidence="6" type="ORF">SAMN04488700_1216</name>
</gene>
<feature type="domain" description="Flagellar basal body rod protein N-terminal" evidence="3">
    <location>
        <begin position="15"/>
        <end position="35"/>
    </location>
</feature>
<dbReference type="InterPro" id="IPR053967">
    <property type="entry name" value="LlgE_F_G-like_D1"/>
</dbReference>
<evidence type="ECO:0000259" key="3">
    <source>
        <dbReference type="Pfam" id="PF00460"/>
    </source>
</evidence>
<dbReference type="STRING" id="1073423.SAMN04488700_1216"/>
<evidence type="ECO:0000256" key="2">
    <source>
        <dbReference type="RuleBase" id="RU362116"/>
    </source>
</evidence>
<accession>A0A1X7N146</accession>